<dbReference type="PANTHER" id="PTHR43132:SF8">
    <property type="entry name" value="HTH-TYPE TRANSCRIPTIONAL REGULATOR KMTR"/>
    <property type="match status" value="1"/>
</dbReference>
<dbReference type="InterPro" id="IPR001845">
    <property type="entry name" value="HTH_ArsR_DNA-bd_dom"/>
</dbReference>
<dbReference type="CDD" id="cd00090">
    <property type="entry name" value="HTH_ARSR"/>
    <property type="match status" value="1"/>
</dbReference>
<organism evidence="5 6">
    <name type="scientific">Streptomyces caatingaensis</name>
    <dbReference type="NCBI Taxonomy" id="1678637"/>
    <lineage>
        <taxon>Bacteria</taxon>
        <taxon>Bacillati</taxon>
        <taxon>Actinomycetota</taxon>
        <taxon>Actinomycetes</taxon>
        <taxon>Kitasatosporales</taxon>
        <taxon>Streptomycetaceae</taxon>
        <taxon>Streptomyces</taxon>
    </lineage>
</organism>
<dbReference type="PANTHER" id="PTHR43132">
    <property type="entry name" value="ARSENICAL RESISTANCE OPERON REPRESSOR ARSR-RELATED"/>
    <property type="match status" value="1"/>
</dbReference>
<evidence type="ECO:0000313" key="5">
    <source>
        <dbReference type="EMBL" id="KNB53704.1"/>
    </source>
</evidence>
<gene>
    <name evidence="5" type="ORF">AC230_03565</name>
</gene>
<dbReference type="RefSeq" id="WP_078870926.1">
    <property type="nucleotide sequence ID" value="NZ_LFXA01000002.1"/>
</dbReference>
<evidence type="ECO:0000256" key="1">
    <source>
        <dbReference type="ARBA" id="ARBA00023015"/>
    </source>
</evidence>
<feature type="domain" description="HTH arsR-type" evidence="4">
    <location>
        <begin position="259"/>
        <end position="331"/>
    </location>
</feature>
<dbReference type="GO" id="GO:0003700">
    <property type="term" value="F:DNA-binding transcription factor activity"/>
    <property type="evidence" value="ECO:0007669"/>
    <property type="project" value="InterPro"/>
</dbReference>
<evidence type="ECO:0000256" key="3">
    <source>
        <dbReference type="ARBA" id="ARBA00023163"/>
    </source>
</evidence>
<dbReference type="InterPro" id="IPR011991">
    <property type="entry name" value="ArsR-like_HTH"/>
</dbReference>
<dbReference type="InterPro" id="IPR036390">
    <property type="entry name" value="WH_DNA-bd_sf"/>
</dbReference>
<dbReference type="EMBL" id="LFXA01000002">
    <property type="protein sequence ID" value="KNB53704.1"/>
    <property type="molecule type" value="Genomic_DNA"/>
</dbReference>
<sequence length="336" mass="36381">MTLRLHFSAEDLGRVRLTATPDPLAEATFSLPLLQTSGAPALEGWRQRSLRELSPVVRPLLELAPAGLDEYVPEAFIRVRGSTSLEHSLEATWSMPRHVWAADLSVAEDWRPSVPRWIGDLHSGDRGAARLVDRAFRSYYDAAVAPYWRQLAACVQADRAHRMRVMAEHGAEHLLATLHPALRWESPVLYAPCTMDVDLPLEGRGVLLTPTFFLTAPVFRLDSADPDAPLEVRYPVARELSAYQAVLAPPAGPHEGHPAHLTALLGRTRARVLDAAATEGGTADLASRAGVSPASASEHATVLRTAGLLTTRRTGSSVRHALTPLGRALLDGTPTG</sequence>
<dbReference type="SUPFAM" id="SSF46785">
    <property type="entry name" value="Winged helix' DNA-binding domain"/>
    <property type="match status" value="1"/>
</dbReference>
<protein>
    <recommendedName>
        <fullName evidence="4">HTH arsR-type domain-containing protein</fullName>
    </recommendedName>
</protein>
<dbReference type="InterPro" id="IPR051011">
    <property type="entry name" value="Metal_resp_trans_reg"/>
</dbReference>
<evidence type="ECO:0000313" key="6">
    <source>
        <dbReference type="Proteomes" id="UP000037288"/>
    </source>
</evidence>
<proteinExistence type="predicted"/>
<comment type="caution">
    <text evidence="5">The sequence shown here is derived from an EMBL/GenBank/DDBJ whole genome shotgun (WGS) entry which is preliminary data.</text>
</comment>
<dbReference type="STRING" id="1678637.AC230_03565"/>
<dbReference type="InterPro" id="IPR036388">
    <property type="entry name" value="WH-like_DNA-bd_sf"/>
</dbReference>
<dbReference type="AlphaFoldDB" id="A0A0K9XK17"/>
<evidence type="ECO:0000259" key="4">
    <source>
        <dbReference type="SMART" id="SM00418"/>
    </source>
</evidence>
<name>A0A0K9XK17_9ACTN</name>
<dbReference type="Gene3D" id="1.10.10.10">
    <property type="entry name" value="Winged helix-like DNA-binding domain superfamily/Winged helix DNA-binding domain"/>
    <property type="match status" value="1"/>
</dbReference>
<accession>A0A0K9XK17</accession>
<dbReference type="Proteomes" id="UP000037288">
    <property type="component" value="Unassembled WGS sequence"/>
</dbReference>
<keyword evidence="6" id="KW-1185">Reference proteome</keyword>
<dbReference type="SMART" id="SM00418">
    <property type="entry name" value="HTH_ARSR"/>
    <property type="match status" value="1"/>
</dbReference>
<evidence type="ECO:0000256" key="2">
    <source>
        <dbReference type="ARBA" id="ARBA00023125"/>
    </source>
</evidence>
<keyword evidence="3" id="KW-0804">Transcription</keyword>
<dbReference type="GO" id="GO:0003677">
    <property type="term" value="F:DNA binding"/>
    <property type="evidence" value="ECO:0007669"/>
    <property type="project" value="UniProtKB-KW"/>
</dbReference>
<reference evidence="6" key="1">
    <citation type="submission" date="2015-07" db="EMBL/GenBank/DDBJ databases">
        <title>Draft genome sequence of Streptomyces sp. CMAA 1322, a bacterium isolated from Caatinga biome, from dry forest semiarid of Brazil.</title>
        <authorList>
            <person name="Santos S.N."/>
            <person name="Gacesa R."/>
            <person name="Taketani R.G."/>
            <person name="Long P.F."/>
            <person name="Melo I.S."/>
        </authorList>
    </citation>
    <scope>NUCLEOTIDE SEQUENCE [LARGE SCALE GENOMIC DNA]</scope>
    <source>
        <strain evidence="6">CMAA 1322</strain>
    </source>
</reference>
<keyword evidence="2" id="KW-0238">DNA-binding</keyword>
<keyword evidence="1" id="KW-0805">Transcription regulation</keyword>
<dbReference type="OrthoDB" id="3808065at2"/>
<dbReference type="PATRIC" id="fig|1678637.3.peg.781"/>